<dbReference type="HAMAP" id="MF_00125">
    <property type="entry name" value="HisZ"/>
    <property type="match status" value="1"/>
</dbReference>
<comment type="subunit">
    <text evidence="7">Heteromultimer composed of HisG and HisZ subunits.</text>
</comment>
<gene>
    <name evidence="7 10" type="primary">hisZ</name>
    <name evidence="10" type="ORF">CPRO_06090</name>
    <name evidence="11" type="ORF">SAMN02745151_02805</name>
</gene>
<evidence type="ECO:0000259" key="9">
    <source>
        <dbReference type="Pfam" id="PF13393"/>
    </source>
</evidence>
<dbReference type="Proteomes" id="UP000184204">
    <property type="component" value="Unassembled WGS sequence"/>
</dbReference>
<dbReference type="InterPro" id="IPR004517">
    <property type="entry name" value="HisZ"/>
</dbReference>
<protein>
    <recommendedName>
        <fullName evidence="4 7">ATP phosphoribosyltransferase regulatory subunit</fullName>
    </recommendedName>
</protein>
<dbReference type="AlphaFoldDB" id="A0A120MK53"/>
<evidence type="ECO:0000256" key="6">
    <source>
        <dbReference type="ARBA" id="ARBA00025246"/>
    </source>
</evidence>
<keyword evidence="5 7" id="KW-0963">Cytoplasm</keyword>
<organism evidence="11 13">
    <name type="scientific">Anaerotignum propionicum DSM 1682</name>
    <dbReference type="NCBI Taxonomy" id="991789"/>
    <lineage>
        <taxon>Bacteria</taxon>
        <taxon>Bacillati</taxon>
        <taxon>Bacillota</taxon>
        <taxon>Clostridia</taxon>
        <taxon>Lachnospirales</taxon>
        <taxon>Anaerotignaceae</taxon>
        <taxon>Anaerotignum</taxon>
    </lineage>
</organism>
<keyword evidence="7" id="KW-0368">Histidine biosynthesis</keyword>
<evidence type="ECO:0000313" key="10">
    <source>
        <dbReference type="EMBL" id="AMJ40212.1"/>
    </source>
</evidence>
<comment type="function">
    <text evidence="6 7">Required for the first step of histidine biosynthesis. May allow the feedback regulation of ATP phosphoribosyltransferase activity by histidine.</text>
</comment>
<evidence type="ECO:0000313" key="11">
    <source>
        <dbReference type="EMBL" id="SHF10540.1"/>
    </source>
</evidence>
<keyword evidence="11" id="KW-0808">Transferase</keyword>
<feature type="binding site" evidence="8">
    <location>
        <position position="113"/>
    </location>
    <ligand>
        <name>L-histidine</name>
        <dbReference type="ChEBI" id="CHEBI:57595"/>
    </ligand>
</feature>
<keyword evidence="12" id="KW-1185">Reference proteome</keyword>
<dbReference type="InterPro" id="IPR045864">
    <property type="entry name" value="aa-tRNA-synth_II/BPL/LPL"/>
</dbReference>
<evidence type="ECO:0000256" key="1">
    <source>
        <dbReference type="ARBA" id="ARBA00004496"/>
    </source>
</evidence>
<feature type="binding site" evidence="8">
    <location>
        <begin position="69"/>
        <end position="71"/>
    </location>
    <ligand>
        <name>L-histidine</name>
        <dbReference type="ChEBI" id="CHEBI:57595"/>
    </ligand>
</feature>
<evidence type="ECO:0000256" key="3">
    <source>
        <dbReference type="ARBA" id="ARBA00005539"/>
    </source>
</evidence>
<dbReference type="GO" id="GO:0016757">
    <property type="term" value="F:glycosyltransferase activity"/>
    <property type="evidence" value="ECO:0007669"/>
    <property type="project" value="UniProtKB-KW"/>
</dbReference>
<comment type="miscellaneous">
    <text evidence="7">This function is generally fulfilled by the C-terminal part of HisG, which is missing in some bacteria such as this one.</text>
</comment>
<evidence type="ECO:0000256" key="8">
    <source>
        <dbReference type="PIRSR" id="PIRSR001549-1"/>
    </source>
</evidence>
<keyword evidence="7" id="KW-0028">Amino-acid biosynthesis</keyword>
<comment type="similarity">
    <text evidence="3 7">Belongs to the class-II aminoacyl-tRNA synthetase family. HisZ subfamily.</text>
</comment>
<dbReference type="RefSeq" id="WP_066047717.1">
    <property type="nucleotide sequence ID" value="NZ_CP014223.1"/>
</dbReference>
<keyword evidence="11" id="KW-0328">Glycosyltransferase</keyword>
<dbReference type="PIRSF" id="PIRSF001549">
    <property type="entry name" value="His-tRNA_synth"/>
    <property type="match status" value="1"/>
</dbReference>
<evidence type="ECO:0000256" key="5">
    <source>
        <dbReference type="ARBA" id="ARBA00022490"/>
    </source>
</evidence>
<evidence type="ECO:0000256" key="7">
    <source>
        <dbReference type="HAMAP-Rule" id="MF_00125"/>
    </source>
</evidence>
<evidence type="ECO:0000313" key="12">
    <source>
        <dbReference type="Proteomes" id="UP000068026"/>
    </source>
</evidence>
<reference evidence="13" key="3">
    <citation type="submission" date="2016-11" db="EMBL/GenBank/DDBJ databases">
        <authorList>
            <person name="Jaros S."/>
            <person name="Januszkiewicz K."/>
            <person name="Wedrychowicz H."/>
        </authorList>
    </citation>
    <scope>NUCLEOTIDE SEQUENCE [LARGE SCALE GENOMIC DNA]</scope>
    <source>
        <strain evidence="13">DSM 1682</strain>
    </source>
</reference>
<comment type="pathway">
    <text evidence="2 7">Amino-acid biosynthesis; L-histidine biosynthesis; L-histidine from 5-phospho-alpha-D-ribose 1-diphosphate: step 1/9.</text>
</comment>
<dbReference type="PANTHER" id="PTHR11476:SF7">
    <property type="entry name" value="HISTIDINE--TRNA LIGASE"/>
    <property type="match status" value="1"/>
</dbReference>
<feature type="binding site" evidence="8">
    <location>
        <position position="109"/>
    </location>
    <ligand>
        <name>L-histidine</name>
        <dbReference type="ChEBI" id="CHEBI:57595"/>
    </ligand>
</feature>
<feature type="domain" description="Class II Histidinyl-tRNA synthetase (HisRS)-like catalytic core" evidence="9">
    <location>
        <begin position="9"/>
        <end position="302"/>
    </location>
</feature>
<dbReference type="SUPFAM" id="SSF55681">
    <property type="entry name" value="Class II aaRS and biotin synthetases"/>
    <property type="match status" value="1"/>
</dbReference>
<dbReference type="InterPro" id="IPR041715">
    <property type="entry name" value="HisRS-like_core"/>
</dbReference>
<dbReference type="Gene3D" id="3.30.930.10">
    <property type="entry name" value="Bira Bifunctional Protein, Domain 2"/>
    <property type="match status" value="1"/>
</dbReference>
<dbReference type="PANTHER" id="PTHR11476">
    <property type="entry name" value="HISTIDYL-TRNA SYNTHETASE"/>
    <property type="match status" value="1"/>
</dbReference>
<dbReference type="Pfam" id="PF13393">
    <property type="entry name" value="tRNA-synt_His"/>
    <property type="match status" value="1"/>
</dbReference>
<dbReference type="GO" id="GO:0005737">
    <property type="term" value="C:cytoplasm"/>
    <property type="evidence" value="ECO:0007669"/>
    <property type="project" value="UniProtKB-SubCell"/>
</dbReference>
<dbReference type="GO" id="GO:0140096">
    <property type="term" value="F:catalytic activity, acting on a protein"/>
    <property type="evidence" value="ECO:0007669"/>
    <property type="project" value="UniProtKB-ARBA"/>
</dbReference>
<evidence type="ECO:0000256" key="2">
    <source>
        <dbReference type="ARBA" id="ARBA00004667"/>
    </source>
</evidence>
<name>A0A120MK53_ANAPI</name>
<reference evidence="10 12" key="1">
    <citation type="journal article" date="2016" name="Genome Announc.">
        <title>Complete Genome Sequence of the Amino Acid-Fermenting Clostridium propionicum X2 (DSM 1682).</title>
        <authorList>
            <person name="Poehlein A."/>
            <person name="Schlien K."/>
            <person name="Chowdhury N.P."/>
            <person name="Gottschalk G."/>
            <person name="Buckel W."/>
            <person name="Daniel R."/>
        </authorList>
    </citation>
    <scope>NUCLEOTIDE SEQUENCE [LARGE SCALE GENOMIC DNA]</scope>
    <source>
        <strain evidence="10 12">X2</strain>
    </source>
</reference>
<comment type="subcellular location">
    <subcellularLocation>
        <location evidence="1 7">Cytoplasm</location>
    </subcellularLocation>
</comment>
<evidence type="ECO:0000313" key="13">
    <source>
        <dbReference type="Proteomes" id="UP000184204"/>
    </source>
</evidence>
<dbReference type="EMBL" id="FQUA01000017">
    <property type="protein sequence ID" value="SHF10540.1"/>
    <property type="molecule type" value="Genomic_DNA"/>
</dbReference>
<dbReference type="OrthoDB" id="9800814at2"/>
<dbReference type="Proteomes" id="UP000068026">
    <property type="component" value="Chromosome"/>
</dbReference>
<evidence type="ECO:0000256" key="4">
    <source>
        <dbReference type="ARBA" id="ARBA00020397"/>
    </source>
</evidence>
<proteinExistence type="inferred from homology"/>
<dbReference type="KEGG" id="cpro:CPRO_06090"/>
<sequence length="375" mass="42708">MTLPKMLLKKEEEVIFRLRALFEQFGYKQFKMSKFEEYDFYAENRSFLSCENILTFSGLDGKLLALKPDVTLSIVKNTKGNDKVSERVYYNENVYRVRKGSGEFKEIMQVGLEYIGEVDRYATLEVIRLAQKSLEIVSHDYIIDISHMGFVLGMIEELGLTNSQNEALLKGISEKNIHSIQTLCKEFHVKEEMKSALVSMTSLYGTMDDCLEKAKALCLNEKMKLALEELEGVFLALKANGGSEKMKLDFSVVNGMDYYTGIIFQGFINGVPSGILSGGRYDNLVHKLGKNSDAIGFAVYLDLLERYDTPQKEYDTDILLLYEENTDTGALLKAVEMLTDNGQSVMVLRKNNQTVKYRQLWSMKERGLEIIAEND</sequence>
<accession>A0A120MK53</accession>
<dbReference type="GO" id="GO:0000105">
    <property type="term" value="P:L-histidine biosynthetic process"/>
    <property type="evidence" value="ECO:0007669"/>
    <property type="project" value="UniProtKB-UniRule"/>
</dbReference>
<feature type="binding site" evidence="8">
    <location>
        <begin position="258"/>
        <end position="259"/>
    </location>
    <ligand>
        <name>L-histidine</name>
        <dbReference type="ChEBI" id="CHEBI:57595"/>
    </ligand>
</feature>
<reference evidence="12" key="2">
    <citation type="submission" date="2016-01" db="EMBL/GenBank/DDBJ databases">
        <authorList>
            <person name="Poehlein A."/>
            <person name="Schlien K."/>
            <person name="Gottschalk G."/>
            <person name="Buckel W."/>
            <person name="Daniel R."/>
        </authorList>
    </citation>
    <scope>NUCLEOTIDE SEQUENCE [LARGE SCALE GENOMIC DNA]</scope>
    <source>
        <strain evidence="12">X2</strain>
    </source>
</reference>
<dbReference type="EMBL" id="CP014223">
    <property type="protein sequence ID" value="AMJ40212.1"/>
    <property type="molecule type" value="Genomic_DNA"/>
</dbReference>
<reference evidence="11" key="4">
    <citation type="submission" date="2016-11" db="EMBL/GenBank/DDBJ databases">
        <authorList>
            <person name="Varghese N."/>
            <person name="Submissions S."/>
        </authorList>
    </citation>
    <scope>NUCLEOTIDE SEQUENCE</scope>
    <source>
        <strain evidence="11">DSM 1682</strain>
    </source>
</reference>
<feature type="binding site" evidence="8">
    <location>
        <position position="96"/>
    </location>
    <ligand>
        <name>L-histidine</name>
        <dbReference type="ChEBI" id="CHEBI:57595"/>
    </ligand>
</feature>
<dbReference type="InterPro" id="IPR004516">
    <property type="entry name" value="HisRS/HisZ"/>
</dbReference>